<feature type="domain" description="Tyrosine-protein phosphatase" evidence="4">
    <location>
        <begin position="100"/>
        <end position="272"/>
    </location>
</feature>
<evidence type="ECO:0000313" key="6">
    <source>
        <dbReference type="Proteomes" id="UP000621168"/>
    </source>
</evidence>
<dbReference type="SMART" id="SM00194">
    <property type="entry name" value="PTPc"/>
    <property type="match status" value="1"/>
</dbReference>
<keyword evidence="2" id="KW-0378">Hydrolase</keyword>
<dbReference type="Gene3D" id="3.90.190.10">
    <property type="entry name" value="Protein tyrosine phosphatase superfamily"/>
    <property type="match status" value="1"/>
</dbReference>
<dbReference type="EMBL" id="WBMX01008963">
    <property type="protein sequence ID" value="NXC21227.1"/>
    <property type="molecule type" value="Genomic_DNA"/>
</dbReference>
<feature type="non-terminal residue" evidence="5">
    <location>
        <position position="1"/>
    </location>
</feature>
<dbReference type="GO" id="GO:0005886">
    <property type="term" value="C:plasma membrane"/>
    <property type="evidence" value="ECO:0007669"/>
    <property type="project" value="TreeGrafter"/>
</dbReference>
<comment type="caution">
    <text evidence="5">The sequence shown here is derived from an EMBL/GenBank/DDBJ whole genome shotgun (WGS) entry which is preliminary data.</text>
</comment>
<evidence type="ECO:0000256" key="3">
    <source>
        <dbReference type="ARBA" id="ARBA00022912"/>
    </source>
</evidence>
<dbReference type="PRINTS" id="PR01778">
    <property type="entry name" value="KIMPTPASE"/>
</dbReference>
<dbReference type="Proteomes" id="UP000621168">
    <property type="component" value="Unassembled WGS sequence"/>
</dbReference>
<dbReference type="InterPro" id="IPR000242">
    <property type="entry name" value="PTP_cat"/>
</dbReference>
<dbReference type="AlphaFoldDB" id="A0A851LZS7"/>
<dbReference type="InterPro" id="IPR029021">
    <property type="entry name" value="Prot-tyrosine_phosphatase-like"/>
</dbReference>
<dbReference type="Pfam" id="PF00102">
    <property type="entry name" value="Y_phosphatase"/>
    <property type="match status" value="1"/>
</dbReference>
<dbReference type="GO" id="GO:0007165">
    <property type="term" value="P:signal transduction"/>
    <property type="evidence" value="ECO:0007669"/>
    <property type="project" value="TreeGrafter"/>
</dbReference>
<gene>
    <name evidence="5" type="primary">Ptpn7</name>
    <name evidence="5" type="ORF">CORCRI_R11027</name>
</gene>
<keyword evidence="6" id="KW-1185">Reference proteome</keyword>
<dbReference type="PANTHER" id="PTHR46198">
    <property type="entry name" value="PROTEIN-TYROSINE-PHOSPHATASE"/>
    <property type="match status" value="1"/>
</dbReference>
<sequence length="342" mass="38508">MVQPCLVCSRVHNGSLTARAVRADMDQTDKPSPSAKKHVRLQERRGSNVSLMLDMSSLGSVEPIQPICTPRDITLKFLRTSSHVLMRDELQQHAQSLAQLQEEFSKIPPNFVSPEELEIPGRASKDRYKTILPNPESRVCLRRAGNQEEDSYINANYITGYTGQPREYIATQGPMLNTVTDFWEMVWQEEAPLIVMITKLQEGKEKCVHYWPEKEGTYGPFTLCVQAVSECVEYVVRDLSIQVGSSSILGAKSVANLHLEQPSNASEPKYSLGSSGACFRCTWTWWQYLPRELGMGLWAPARCQQDLPFPCRGGMIQTSEQYQFLHHTLALYASQLPEAGGH</sequence>
<feature type="non-terminal residue" evidence="5">
    <location>
        <position position="342"/>
    </location>
</feature>
<organism evidence="5 6">
    <name type="scientific">Corythaeola cristata</name>
    <name type="common">Great blue turaco</name>
    <dbReference type="NCBI Taxonomy" id="103954"/>
    <lineage>
        <taxon>Eukaryota</taxon>
        <taxon>Metazoa</taxon>
        <taxon>Chordata</taxon>
        <taxon>Craniata</taxon>
        <taxon>Vertebrata</taxon>
        <taxon>Euteleostomi</taxon>
        <taxon>Archelosauria</taxon>
        <taxon>Archosauria</taxon>
        <taxon>Dinosauria</taxon>
        <taxon>Saurischia</taxon>
        <taxon>Theropoda</taxon>
        <taxon>Coelurosauria</taxon>
        <taxon>Aves</taxon>
        <taxon>Neognathae</taxon>
        <taxon>Neoaves</taxon>
        <taxon>Otidimorphae</taxon>
        <taxon>Musophagiformes</taxon>
        <taxon>Musophagidae</taxon>
        <taxon>Corythaeola</taxon>
    </lineage>
</organism>
<accession>A0A851LZS7</accession>
<dbReference type="InterPro" id="IPR008356">
    <property type="entry name" value="Tyr_Pase_KIM-con"/>
</dbReference>
<evidence type="ECO:0000256" key="1">
    <source>
        <dbReference type="ARBA" id="ARBA00013064"/>
    </source>
</evidence>
<reference evidence="5" key="1">
    <citation type="submission" date="2019-09" db="EMBL/GenBank/DDBJ databases">
        <title>Bird 10,000 Genomes (B10K) Project - Family phase.</title>
        <authorList>
            <person name="Zhang G."/>
        </authorList>
    </citation>
    <scope>NUCLEOTIDE SEQUENCE</scope>
    <source>
        <strain evidence="5">B10K-CU-031-40</strain>
    </source>
</reference>
<dbReference type="GO" id="GO:0030054">
    <property type="term" value="C:cell junction"/>
    <property type="evidence" value="ECO:0007669"/>
    <property type="project" value="TreeGrafter"/>
</dbReference>
<evidence type="ECO:0000313" key="5">
    <source>
        <dbReference type="EMBL" id="NXC21227.1"/>
    </source>
</evidence>
<dbReference type="OrthoDB" id="9993594at2759"/>
<dbReference type="GO" id="GO:0004725">
    <property type="term" value="F:protein tyrosine phosphatase activity"/>
    <property type="evidence" value="ECO:0007669"/>
    <property type="project" value="UniProtKB-EC"/>
</dbReference>
<dbReference type="GO" id="GO:0019901">
    <property type="term" value="F:protein kinase binding"/>
    <property type="evidence" value="ECO:0007669"/>
    <property type="project" value="TreeGrafter"/>
</dbReference>
<proteinExistence type="predicted"/>
<keyword evidence="3" id="KW-0904">Protein phosphatase</keyword>
<dbReference type="SUPFAM" id="SSF52799">
    <property type="entry name" value="(Phosphotyrosine protein) phosphatases II"/>
    <property type="match status" value="1"/>
</dbReference>
<dbReference type="PROSITE" id="PS50055">
    <property type="entry name" value="TYR_PHOSPHATASE_PTP"/>
    <property type="match status" value="1"/>
</dbReference>
<dbReference type="GO" id="GO:0005829">
    <property type="term" value="C:cytosol"/>
    <property type="evidence" value="ECO:0007669"/>
    <property type="project" value="TreeGrafter"/>
</dbReference>
<dbReference type="PRINTS" id="PR00700">
    <property type="entry name" value="PRTYPHPHTASE"/>
</dbReference>
<evidence type="ECO:0000256" key="2">
    <source>
        <dbReference type="ARBA" id="ARBA00022801"/>
    </source>
</evidence>
<dbReference type="PANTHER" id="PTHR46198:SF3">
    <property type="entry name" value="PROTEIN-TYROSINE-PHOSPHATASE"/>
    <property type="match status" value="1"/>
</dbReference>
<protein>
    <recommendedName>
        <fullName evidence="1">protein-tyrosine-phosphatase</fullName>
        <ecNumber evidence="1">3.1.3.48</ecNumber>
    </recommendedName>
</protein>
<evidence type="ECO:0000259" key="4">
    <source>
        <dbReference type="PROSITE" id="PS50055"/>
    </source>
</evidence>
<name>A0A851LZS7_CORCR</name>
<dbReference type="EC" id="3.1.3.48" evidence="1"/>